<evidence type="ECO:0000313" key="12">
    <source>
        <dbReference type="EMBL" id="PXA04966.1"/>
    </source>
</evidence>
<dbReference type="GO" id="GO:0065002">
    <property type="term" value="P:intracellular protein transmembrane transport"/>
    <property type="evidence" value="ECO:0007669"/>
    <property type="project" value="UniProtKB-UniRule"/>
</dbReference>
<evidence type="ECO:0000256" key="10">
    <source>
        <dbReference type="HAMAP-Rule" id="MF_01465"/>
    </source>
</evidence>
<keyword evidence="7 10" id="KW-0811">Translocation</keyword>
<feature type="transmembrane region" description="Helical" evidence="10">
    <location>
        <begin position="285"/>
        <end position="309"/>
    </location>
</feature>
<dbReference type="SUPFAM" id="SSF103491">
    <property type="entry name" value="Preprotein translocase SecY subunit"/>
    <property type="match status" value="1"/>
</dbReference>
<sequence length="503" mass="54291">MLSAFTNSLKIPELRQKIFFTLALLFIARVGANIPLPGMNIGPIEDFFASQGGSNGVVGMFNMFTGGALLKGAVFALGIMPYISASIIMQLVGAVFPTIARLQQEGDVGRQKINQYTRYLTIAICIVQGLLLLVALSTNPGSLIGQGFNPAEYGEVVIAGQVPFLITGTIFLTAGTMIMVWLGEQITQKGIGNGISLLITVSIISGLPGAVAAAYQMFVAPVGSEGAALGVPEGVLMLALLFAVTAGLVAITQAQRKIPVQYAKRVVGRKVYGGQSSFLPLKVNYAGVMPVIFGSAILMFPAQILSYLGSATGMRFFNDFADSIAHGRPAYYIIFGLLILIFSYFWVSMMFKPIQIADDLKKNGGYIPGVRPGEPTAKFLDYIMTRLTLFGALSLTLIALFPDILLYAYNVPFSVAIFFGGTGMLITVGVLLDTMRQIETYLLQRHYDGFLKKGKMRGRSAARTKQIVDTAGLQDFWTAWRPLLFIAVALFVLGIVSWFLNLG</sequence>
<dbReference type="GO" id="GO:0006605">
    <property type="term" value="P:protein targeting"/>
    <property type="evidence" value="ECO:0007669"/>
    <property type="project" value="UniProtKB-UniRule"/>
</dbReference>
<accession>A0A317ZHE5</accession>
<dbReference type="InParanoid" id="A0A317ZHE5"/>
<gene>
    <name evidence="10" type="primary">secY</name>
    <name evidence="12" type="ORF">DDZ13_03090</name>
</gene>
<protein>
    <recommendedName>
        <fullName evidence="9 10">Protein translocase subunit SecY</fullName>
    </recommendedName>
</protein>
<dbReference type="OrthoDB" id="9809248at2"/>
<evidence type="ECO:0000256" key="3">
    <source>
        <dbReference type="ARBA" id="ARBA00022448"/>
    </source>
</evidence>
<dbReference type="PIRSF" id="PIRSF004557">
    <property type="entry name" value="SecY"/>
    <property type="match status" value="1"/>
</dbReference>
<dbReference type="PANTHER" id="PTHR10906">
    <property type="entry name" value="SECY/SEC61-ALPHA FAMILY MEMBER"/>
    <property type="match status" value="1"/>
</dbReference>
<comment type="similarity">
    <text evidence="2 10 11">Belongs to the SecY/SEC61-alpha family.</text>
</comment>
<dbReference type="AlphaFoldDB" id="A0A317ZHE5"/>
<dbReference type="InterPro" id="IPR002208">
    <property type="entry name" value="SecY/SEC61-alpha"/>
</dbReference>
<feature type="transmembrane region" description="Helical" evidence="10">
    <location>
        <begin position="235"/>
        <end position="254"/>
    </location>
</feature>
<feature type="transmembrane region" description="Helical" evidence="10">
    <location>
        <begin position="329"/>
        <end position="347"/>
    </location>
</feature>
<dbReference type="InterPro" id="IPR023201">
    <property type="entry name" value="SecY_dom_sf"/>
</dbReference>
<evidence type="ECO:0000256" key="6">
    <source>
        <dbReference type="ARBA" id="ARBA00022989"/>
    </source>
</evidence>
<evidence type="ECO:0000256" key="11">
    <source>
        <dbReference type="RuleBase" id="RU004349"/>
    </source>
</evidence>
<evidence type="ECO:0000256" key="9">
    <source>
        <dbReference type="ARBA" id="ARBA00039733"/>
    </source>
</evidence>
<comment type="subcellular location">
    <subcellularLocation>
        <location evidence="10">Cell membrane</location>
        <topology evidence="10">Multi-pass membrane protein</topology>
    </subcellularLocation>
    <subcellularLocation>
        <location evidence="1">Membrane</location>
        <topology evidence="1">Multi-pass membrane protein</topology>
    </subcellularLocation>
</comment>
<feature type="transmembrane region" description="Helical" evidence="10">
    <location>
        <begin position="116"/>
        <end position="136"/>
    </location>
</feature>
<dbReference type="InterPro" id="IPR030659">
    <property type="entry name" value="SecY_CS"/>
</dbReference>
<proteinExistence type="inferred from homology"/>
<dbReference type="EMBL" id="QHJQ01000002">
    <property type="protein sequence ID" value="PXA04966.1"/>
    <property type="molecule type" value="Genomic_DNA"/>
</dbReference>
<comment type="subunit">
    <text evidence="10">Component of the Sec protein translocase complex. Heterotrimer consisting of SecY, SecE and SecG subunits. The heterotrimers can form oligomers, although 1 heterotrimer is thought to be able to translocate proteins. Interacts with the ribosome. Interacts with SecDF, and other proteins may be involved. Interacts with SecA.</text>
</comment>
<evidence type="ECO:0000256" key="7">
    <source>
        <dbReference type="ARBA" id="ARBA00023010"/>
    </source>
</evidence>
<dbReference type="RefSeq" id="WP_110129967.1">
    <property type="nucleotide sequence ID" value="NZ_QHJQ01000002.1"/>
</dbReference>
<organism evidence="12 13">
    <name type="scientific">Coraliomargarita sinensis</name>
    <dbReference type="NCBI Taxonomy" id="2174842"/>
    <lineage>
        <taxon>Bacteria</taxon>
        <taxon>Pseudomonadati</taxon>
        <taxon>Verrucomicrobiota</taxon>
        <taxon>Opitutia</taxon>
        <taxon>Puniceicoccales</taxon>
        <taxon>Coraliomargaritaceae</taxon>
        <taxon>Coraliomargarita</taxon>
    </lineage>
</organism>
<dbReference type="FunCoup" id="A0A317ZHE5">
    <property type="interactions" value="431"/>
</dbReference>
<dbReference type="InterPro" id="IPR026593">
    <property type="entry name" value="SecY"/>
</dbReference>
<dbReference type="PRINTS" id="PR00303">
    <property type="entry name" value="SECYTRNLCASE"/>
</dbReference>
<dbReference type="Gene3D" id="1.10.3370.10">
    <property type="entry name" value="SecY subunit domain"/>
    <property type="match status" value="1"/>
</dbReference>
<keyword evidence="6 10" id="KW-1133">Transmembrane helix</keyword>
<dbReference type="NCBIfam" id="TIGR00967">
    <property type="entry name" value="3a0501s007"/>
    <property type="match status" value="1"/>
</dbReference>
<keyword evidence="10" id="KW-1003">Cell membrane</keyword>
<name>A0A317ZHE5_9BACT</name>
<evidence type="ECO:0000256" key="4">
    <source>
        <dbReference type="ARBA" id="ARBA00022692"/>
    </source>
</evidence>
<dbReference type="Proteomes" id="UP000247099">
    <property type="component" value="Unassembled WGS sequence"/>
</dbReference>
<dbReference type="GO" id="GO:0043952">
    <property type="term" value="P:protein transport by the Sec complex"/>
    <property type="evidence" value="ECO:0007669"/>
    <property type="project" value="UniProtKB-UniRule"/>
</dbReference>
<evidence type="ECO:0000256" key="2">
    <source>
        <dbReference type="ARBA" id="ARBA00005751"/>
    </source>
</evidence>
<evidence type="ECO:0000256" key="8">
    <source>
        <dbReference type="ARBA" id="ARBA00023136"/>
    </source>
</evidence>
<reference evidence="12 13" key="1">
    <citation type="submission" date="2018-05" db="EMBL/GenBank/DDBJ databases">
        <title>Coraliomargarita sinensis sp. nov., isolated from a marine solar saltern.</title>
        <authorList>
            <person name="Zhou L.Y."/>
        </authorList>
    </citation>
    <scope>NUCLEOTIDE SEQUENCE [LARGE SCALE GENOMIC DNA]</scope>
    <source>
        <strain evidence="12 13">WN38</strain>
    </source>
</reference>
<keyword evidence="5 10" id="KW-0653">Protein transport</keyword>
<keyword evidence="8 10" id="KW-0472">Membrane</keyword>
<dbReference type="GO" id="GO:0005886">
    <property type="term" value="C:plasma membrane"/>
    <property type="evidence" value="ECO:0007669"/>
    <property type="project" value="UniProtKB-SubCell"/>
</dbReference>
<comment type="caution">
    <text evidence="10">Lacks conserved residue(s) required for the propagation of feature annotation.</text>
</comment>
<keyword evidence="3 10" id="KW-0813">Transport</keyword>
<feature type="transmembrane region" description="Helical" evidence="10">
    <location>
        <begin position="156"/>
        <end position="182"/>
    </location>
</feature>
<evidence type="ECO:0000256" key="5">
    <source>
        <dbReference type="ARBA" id="ARBA00022927"/>
    </source>
</evidence>
<evidence type="ECO:0000256" key="1">
    <source>
        <dbReference type="ARBA" id="ARBA00004141"/>
    </source>
</evidence>
<feature type="transmembrane region" description="Helical" evidence="10">
    <location>
        <begin position="483"/>
        <end position="500"/>
    </location>
</feature>
<evidence type="ECO:0000313" key="13">
    <source>
        <dbReference type="Proteomes" id="UP000247099"/>
    </source>
</evidence>
<dbReference type="HAMAP" id="MF_01465">
    <property type="entry name" value="SecY"/>
    <property type="match status" value="1"/>
</dbReference>
<feature type="transmembrane region" description="Helical" evidence="10">
    <location>
        <begin position="387"/>
        <end position="409"/>
    </location>
</feature>
<comment type="function">
    <text evidence="10">The central subunit of the protein translocation channel SecYEG. Consists of two halves formed by TMs 1-5 and 6-10. These two domains form a lateral gate at the front which open onto the bilayer between TMs 2 and 7, and are clamped together by SecE at the back. The channel is closed by both a pore ring composed of hydrophobic SecY resides and a short helix (helix 2A) on the extracellular side of the membrane which forms a plug. The plug probably moves laterally to allow the channel to open. The ring and the pore may move independently.</text>
</comment>
<keyword evidence="13" id="KW-1185">Reference proteome</keyword>
<dbReference type="Pfam" id="PF00344">
    <property type="entry name" value="SecY"/>
    <property type="match status" value="1"/>
</dbReference>
<dbReference type="FunFam" id="1.10.3370.10:FF:000001">
    <property type="entry name" value="Preprotein translocase subunit SecY"/>
    <property type="match status" value="1"/>
</dbReference>
<keyword evidence="4 10" id="KW-0812">Transmembrane</keyword>
<feature type="transmembrane region" description="Helical" evidence="10">
    <location>
        <begin position="415"/>
        <end position="435"/>
    </location>
</feature>
<comment type="caution">
    <text evidence="12">The sequence shown here is derived from an EMBL/GenBank/DDBJ whole genome shotgun (WGS) entry which is preliminary data.</text>
</comment>
<feature type="transmembrane region" description="Helical" evidence="10">
    <location>
        <begin position="194"/>
        <end position="215"/>
    </location>
</feature>
<dbReference type="PROSITE" id="PS00756">
    <property type="entry name" value="SECY_2"/>
    <property type="match status" value="1"/>
</dbReference>